<proteinExistence type="predicted"/>
<evidence type="ECO:0000313" key="3">
    <source>
        <dbReference type="EMBL" id="PQV55726.1"/>
    </source>
</evidence>
<comment type="caution">
    <text evidence="3">The sequence shown here is derived from an EMBL/GenBank/DDBJ whole genome shotgun (WGS) entry which is preliminary data.</text>
</comment>
<dbReference type="EMBL" id="PVEP01000007">
    <property type="protein sequence ID" value="PQV55726.1"/>
    <property type="molecule type" value="Genomic_DNA"/>
</dbReference>
<evidence type="ECO:0000259" key="2">
    <source>
        <dbReference type="Pfam" id="PF07835"/>
    </source>
</evidence>
<protein>
    <submittedName>
        <fullName evidence="3">Aa3 type cytochrome c oxidase subunit IV</fullName>
    </submittedName>
</protein>
<dbReference type="Proteomes" id="UP000238338">
    <property type="component" value="Unassembled WGS sequence"/>
</dbReference>
<feature type="transmembrane region" description="Helical" evidence="1">
    <location>
        <begin position="21"/>
        <end position="42"/>
    </location>
</feature>
<reference evidence="3 4" key="1">
    <citation type="submission" date="2018-02" db="EMBL/GenBank/DDBJ databases">
        <title>Genomic Encyclopedia of Archaeal and Bacterial Type Strains, Phase II (KMG-II): from individual species to whole genera.</title>
        <authorList>
            <person name="Goeker M."/>
        </authorList>
    </citation>
    <scope>NUCLEOTIDE SEQUENCE [LARGE SCALE GENOMIC DNA]</scope>
    <source>
        <strain evidence="3 4">DSM 18921</strain>
    </source>
</reference>
<dbReference type="Gene3D" id="1.20.5.160">
    <property type="entry name" value="Bacterial aa3 type cytochrome c oxidase subunit IV"/>
    <property type="match status" value="1"/>
</dbReference>
<feature type="domain" description="Cytochrome c oxidase subunit IV bacterial aa3 type" evidence="2">
    <location>
        <begin position="4"/>
        <end position="43"/>
    </location>
</feature>
<dbReference type="RefSeq" id="WP_105515633.1">
    <property type="nucleotide sequence ID" value="NZ_PVEP01000007.1"/>
</dbReference>
<keyword evidence="1" id="KW-0812">Transmembrane</keyword>
<name>A0A2S8S4J7_9RHOB</name>
<evidence type="ECO:0000313" key="4">
    <source>
        <dbReference type="Proteomes" id="UP000238338"/>
    </source>
</evidence>
<keyword evidence="1" id="KW-1133">Transmembrane helix</keyword>
<dbReference type="AlphaFoldDB" id="A0A2S8S4J7"/>
<keyword evidence="1" id="KW-0472">Membrane</keyword>
<sequence length="44" mass="4972">MAEHTHGDMNVRDHEKTFAGFVRMVTWMTILILAVLVFLALANA</sequence>
<dbReference type="SUPFAM" id="SSF81469">
    <property type="entry name" value="Bacterial aa3 type cytochrome c oxidase subunit IV"/>
    <property type="match status" value="1"/>
</dbReference>
<gene>
    <name evidence="3" type="ORF">LX70_03047</name>
</gene>
<dbReference type="InterPro" id="IPR012422">
    <property type="entry name" value="Cyt_c_oxidase_su4_bac-aa3"/>
</dbReference>
<keyword evidence="4" id="KW-1185">Reference proteome</keyword>
<dbReference type="InterPro" id="IPR036596">
    <property type="entry name" value="Cyt-C_aa3_sf"/>
</dbReference>
<dbReference type="Pfam" id="PF07835">
    <property type="entry name" value="COX4_pro_2"/>
    <property type="match status" value="1"/>
</dbReference>
<evidence type="ECO:0000256" key="1">
    <source>
        <dbReference type="SAM" id="Phobius"/>
    </source>
</evidence>
<accession>A0A2S8S4J7</accession>
<organism evidence="3 4">
    <name type="scientific">Albidovulum denitrificans</name>
    <dbReference type="NCBI Taxonomy" id="404881"/>
    <lineage>
        <taxon>Bacteria</taxon>
        <taxon>Pseudomonadati</taxon>
        <taxon>Pseudomonadota</taxon>
        <taxon>Alphaproteobacteria</taxon>
        <taxon>Rhodobacterales</taxon>
        <taxon>Paracoccaceae</taxon>
        <taxon>Albidovulum</taxon>
    </lineage>
</organism>